<gene>
    <name evidence="5" type="ORF">D4A47_05515</name>
</gene>
<dbReference type="Gene3D" id="1.10.287.470">
    <property type="entry name" value="Helix hairpin bin"/>
    <property type="match status" value="1"/>
</dbReference>
<feature type="compositionally biased region" description="Basic and acidic residues" evidence="3">
    <location>
        <begin position="171"/>
        <end position="188"/>
    </location>
</feature>
<evidence type="ECO:0000259" key="4">
    <source>
        <dbReference type="Pfam" id="PF25917"/>
    </source>
</evidence>
<dbReference type="PANTHER" id="PTHR32347:SF23">
    <property type="entry name" value="BLL5650 PROTEIN"/>
    <property type="match status" value="1"/>
</dbReference>
<feature type="compositionally biased region" description="Acidic residues" evidence="3">
    <location>
        <begin position="189"/>
        <end position="200"/>
    </location>
</feature>
<dbReference type="InterPro" id="IPR050465">
    <property type="entry name" value="UPF0194_transport"/>
</dbReference>
<evidence type="ECO:0000256" key="2">
    <source>
        <dbReference type="ARBA" id="ARBA00023054"/>
    </source>
</evidence>
<dbReference type="AlphaFoldDB" id="A0A498CS39"/>
<dbReference type="GO" id="GO:0030313">
    <property type="term" value="C:cell envelope"/>
    <property type="evidence" value="ECO:0007669"/>
    <property type="project" value="UniProtKB-SubCell"/>
</dbReference>
<dbReference type="Gene3D" id="2.40.50.100">
    <property type="match status" value="1"/>
</dbReference>
<feature type="region of interest" description="Disordered" evidence="3">
    <location>
        <begin position="167"/>
        <end position="200"/>
    </location>
</feature>
<dbReference type="Proteomes" id="UP000276301">
    <property type="component" value="Unassembled WGS sequence"/>
</dbReference>
<comment type="subcellular location">
    <subcellularLocation>
        <location evidence="1">Cell envelope</location>
    </subcellularLocation>
</comment>
<reference evidence="5 6" key="1">
    <citation type="submission" date="2018-10" db="EMBL/GenBank/DDBJ databases">
        <title>Anaerotruncus faecis sp. nov., isolated from human feces.</title>
        <authorList>
            <person name="Wang Y.-J."/>
        </authorList>
    </citation>
    <scope>NUCLEOTIDE SEQUENCE [LARGE SCALE GENOMIC DNA]</scope>
    <source>
        <strain evidence="5 6">22A2-44</strain>
    </source>
</reference>
<dbReference type="RefSeq" id="WP_121586504.1">
    <property type="nucleotide sequence ID" value="NZ_RCHT01000006.1"/>
</dbReference>
<accession>A0A498CS39</accession>
<evidence type="ECO:0000256" key="3">
    <source>
        <dbReference type="SAM" id="MobiDB-lite"/>
    </source>
</evidence>
<evidence type="ECO:0000256" key="1">
    <source>
        <dbReference type="ARBA" id="ARBA00004196"/>
    </source>
</evidence>
<sequence length="463" mass="50767">MNLKTIFTYKTDRSRPVTIQRRALRLLAGFLVFMLACTLLSRAADSLTVAQVTTEKPARAAIPHTVEKDGRLEPAQERPVTAEGGILVGSVAVGEGQQVKAGDLLFTLDADDLARQVLEKQLEIQRAQLQLQEAQQKAALGEEKDELSALRAQEDYDMAMERSRLKLQQAGEDRRRARQALRDYKNDNDVDGDEDDEDLDPTYIALRDDYRAKQRAYEEALSDQDRAKVDAERVLEDLELEDPDNSAATLGIDVRLRQLELSRLQALSEAGGEIYAPIDGAVTALSVAPGKRTADEAALLLAGAEAGFRFTCEITDDEREYLSPGDKVKLELPGHKRADGTVESIAALADKNGFAKVTVSLPAGKGEAGMSAVLSATTRSEQYRTTVPVSALHKEGEQYYVLAVRETESVLGVEQSAERLDVTLLDRNETTAAVEGPLTTDDWIITGGNKTVRENDRVRPEAT</sequence>
<dbReference type="EMBL" id="RCHT01000006">
    <property type="protein sequence ID" value="RLL12432.1"/>
    <property type="molecule type" value="Genomic_DNA"/>
</dbReference>
<keyword evidence="6" id="KW-1185">Reference proteome</keyword>
<keyword evidence="2" id="KW-0175">Coiled coil</keyword>
<feature type="domain" description="Multidrug resistance protein MdtA-like barrel-sandwich hybrid" evidence="4">
    <location>
        <begin position="91"/>
        <end position="291"/>
    </location>
</feature>
<comment type="caution">
    <text evidence="5">The sequence shown here is derived from an EMBL/GenBank/DDBJ whole genome shotgun (WGS) entry which is preliminary data.</text>
</comment>
<organism evidence="5 6">
    <name type="scientific">Anaerotruncus massiliensis</name>
    <name type="common">ex Liu et al. 2021</name>
    <dbReference type="NCBI Taxonomy" id="2321404"/>
    <lineage>
        <taxon>Bacteria</taxon>
        <taxon>Bacillati</taxon>
        <taxon>Bacillota</taxon>
        <taxon>Clostridia</taxon>
        <taxon>Eubacteriales</taxon>
        <taxon>Oscillospiraceae</taxon>
        <taxon>Anaerotruncus</taxon>
    </lineage>
</organism>
<dbReference type="Gene3D" id="2.40.420.20">
    <property type="match status" value="1"/>
</dbReference>
<dbReference type="Pfam" id="PF25917">
    <property type="entry name" value="BSH_RND"/>
    <property type="match status" value="1"/>
</dbReference>
<dbReference type="InterPro" id="IPR058625">
    <property type="entry name" value="MdtA-like_BSH"/>
</dbReference>
<evidence type="ECO:0000313" key="6">
    <source>
        <dbReference type="Proteomes" id="UP000276301"/>
    </source>
</evidence>
<name>A0A498CS39_9FIRM</name>
<protein>
    <submittedName>
        <fullName evidence="5">HlyD family efflux transporter periplasmic adaptor subunit</fullName>
    </submittedName>
</protein>
<proteinExistence type="predicted"/>
<evidence type="ECO:0000313" key="5">
    <source>
        <dbReference type="EMBL" id="RLL12432.1"/>
    </source>
</evidence>
<dbReference type="PANTHER" id="PTHR32347">
    <property type="entry name" value="EFFLUX SYSTEM COMPONENT YKNX-RELATED"/>
    <property type="match status" value="1"/>
</dbReference>